<keyword evidence="13" id="KW-0614">Plasmid</keyword>
<keyword evidence="6" id="KW-0238">DNA-binding</keyword>
<evidence type="ECO:0000259" key="11">
    <source>
        <dbReference type="PROSITE" id="PS50901"/>
    </source>
</evidence>
<dbReference type="SMART" id="SM00436">
    <property type="entry name" value="TOP1Bc"/>
    <property type="match status" value="1"/>
</dbReference>
<dbReference type="Proteomes" id="UP001364764">
    <property type="component" value="Plasmid pY5S7-1"/>
</dbReference>
<feature type="compositionally biased region" description="Basic and acidic residues" evidence="9">
    <location>
        <begin position="656"/>
        <end position="669"/>
    </location>
</feature>
<dbReference type="PANTHER" id="PTHR22683:SF41">
    <property type="entry name" value="DNA TRANSLOCASE FTSK"/>
    <property type="match status" value="1"/>
</dbReference>
<dbReference type="AlphaFoldDB" id="A0ABD8B282"/>
<dbReference type="InterPro" id="IPR003602">
    <property type="entry name" value="Topo_IA_DNA-bd_dom"/>
</dbReference>
<feature type="compositionally biased region" description="Low complexity" evidence="9">
    <location>
        <begin position="630"/>
        <end position="652"/>
    </location>
</feature>
<dbReference type="NCBIfam" id="NF005829">
    <property type="entry name" value="PRK07726.1"/>
    <property type="match status" value="1"/>
</dbReference>
<evidence type="ECO:0000313" key="13">
    <source>
        <dbReference type="EMBL" id="WWP23934.1"/>
    </source>
</evidence>
<dbReference type="InterPro" id="IPR013824">
    <property type="entry name" value="Topo_IA_cen_sub1"/>
</dbReference>
<sequence>MKLIIAEKKDQAQRLAAPFPTKGEGWGYIEVLPCPTFPKGAYFSWAAGHLVTLKEPEDYDPTFEKWRMEHLPILPGPFQLKPAKGKEKLFAHLKKLIQNKSFNEIINACDPGREGEAIFTLIYQLSGCKKPVKRLWTSSLTKEAVFAAFQKLLPGSEKKNLFYEAYARSCADWLVGINTSRAYSILLREKGVKVEKGESFSTGRVQTPVLALIVEREREIKSFVSTPYWEVIANFSFSGMEYRGKWFTGNQDRLMDQGKAEKLAAWCSGKTADIDEISVETKETLPPYLFSLSALQTLANKLFKLSPKDVLDACQTLYDKGYQSYPRTDSNRITTEEAKELPRILENIGKLGPYTPLIPKPVPSIMNNKRYVDASKVSDHYAIIPTDTAPDLSRLSHNERLIYDLVVKSVIAAHYDSAILEHTTIITYVGDQFSFLTKGKRTIRDGWRLVMNTDDPDESEKSLDLLPSVVEGQVGHTTDCFAKEAWTSAPKRLTEGNLISMMKSAGNQLGNKELESIMRKTHGLGTEATRASIISRLKDQSYIEIKKNLVYPTVKGRTLIQAIGQSALSSAETTAKWEQTLSEIGQGRFTHTSFIDQAKKLATKLVYDAVNSVHSMDMPEAVNSAATSNGIPISRPPVSSSPRQSVSSLGQSNTTHFERDPGHQKNSMHDEDIEIKGNATEYSDASEQITSPISSSPAKTSPITEAHRRSKRNVTADQNLGSCKKCGQPVIDKGVLYGCSGWENTGCDFKISKTIKGKVIEKETILRILETGSSGLIRGFVHKSKESNKSDTVFDAILQFDQTGKLCWNYPSTDVLKLPVTLLKSSAVIPPSNQDSKSAFAELERETANLKLPAKVIRVTYGPRVTRYELVPAEGLNISHFKRLKMNLKMALKAEEITLYLPIPGTNVIGIEVPSKLPYTVHLRPLLENKEFLATRTALNFPIGMDMSGEPVYADLASMPHLLIAGATGAGKSVFINAMIISLLYSLGPDKLKFLFIDPKMVELSVYENIPHLFGPIVTDVKRAGIALKKLVVEMEKRYEILSHYGVRNIESYYDRVQSVDPSAPRLPYIILVIDELADLMMTTGADVEECIQRIAQLARAAGIHMIIATQRPSKQVLSPVIKANLPVRVAFAVANHYDSKVILDESGAEDLLGRGDMLYLPKDGAKRRLVSAYVSDVEIENIVSHLNSSGEGPSRTFAKRI</sequence>
<dbReference type="CDD" id="cd00186">
    <property type="entry name" value="TOP1Ac"/>
    <property type="match status" value="1"/>
</dbReference>
<dbReference type="GO" id="GO:0003916">
    <property type="term" value="F:DNA topoisomerase activity"/>
    <property type="evidence" value="ECO:0007669"/>
    <property type="project" value="UniProtKB-KW"/>
</dbReference>
<dbReference type="NCBIfam" id="TIGR01056">
    <property type="entry name" value="topB"/>
    <property type="match status" value="1"/>
</dbReference>
<feature type="region of interest" description="Disordered" evidence="9">
    <location>
        <begin position="627"/>
        <end position="669"/>
    </location>
</feature>
<keyword evidence="4 8" id="KW-0067">ATP-binding</keyword>
<dbReference type="InterPro" id="IPR013826">
    <property type="entry name" value="Topo_IA_cen_sub3"/>
</dbReference>
<keyword evidence="5" id="KW-0799">Topoisomerase</keyword>
<dbReference type="SMART" id="SM00493">
    <property type="entry name" value="TOPRIM"/>
    <property type="match status" value="1"/>
</dbReference>
<evidence type="ECO:0000256" key="7">
    <source>
        <dbReference type="ARBA" id="ARBA00023235"/>
    </source>
</evidence>
<feature type="domain" description="Topo IA-type catalytic" evidence="12">
    <location>
        <begin position="158"/>
        <end position="606"/>
    </location>
</feature>
<dbReference type="PROSITE" id="PS52039">
    <property type="entry name" value="TOPO_IA_2"/>
    <property type="match status" value="1"/>
</dbReference>
<dbReference type="CDD" id="cd01127">
    <property type="entry name" value="TrwB_TraG_TraD_VirD4"/>
    <property type="match status" value="1"/>
</dbReference>
<dbReference type="Gene3D" id="3.30.980.40">
    <property type="match status" value="1"/>
</dbReference>
<feature type="binding site" evidence="8">
    <location>
        <begin position="966"/>
        <end position="973"/>
    </location>
    <ligand>
        <name>ATP</name>
        <dbReference type="ChEBI" id="CHEBI:30616"/>
    </ligand>
</feature>
<dbReference type="SUPFAM" id="SSF52540">
    <property type="entry name" value="P-loop containing nucleoside triphosphate hydrolases"/>
    <property type="match status" value="1"/>
</dbReference>
<dbReference type="InterPro" id="IPR006171">
    <property type="entry name" value="TOPRIM_dom"/>
</dbReference>
<accession>A0ABD8B282</accession>
<evidence type="ECO:0000313" key="14">
    <source>
        <dbReference type="Proteomes" id="UP001364764"/>
    </source>
</evidence>
<dbReference type="SUPFAM" id="SSF56712">
    <property type="entry name" value="Prokaryotic type I DNA topoisomerase"/>
    <property type="match status" value="1"/>
</dbReference>
<feature type="domain" description="FtsK" evidence="11">
    <location>
        <begin position="949"/>
        <end position="1141"/>
    </location>
</feature>
<geneLocation type="plasmid" evidence="13 14">
    <name>pY5S7-1</name>
</geneLocation>
<evidence type="ECO:0000256" key="2">
    <source>
        <dbReference type="ARBA" id="ARBA00006474"/>
    </source>
</evidence>
<evidence type="ECO:0000259" key="12">
    <source>
        <dbReference type="PROSITE" id="PS52039"/>
    </source>
</evidence>
<organism evidence="13 14">
    <name type="scientific">Paenibacillus amylolyticus</name>
    <dbReference type="NCBI Taxonomy" id="1451"/>
    <lineage>
        <taxon>Bacteria</taxon>
        <taxon>Bacillati</taxon>
        <taxon>Bacillota</taxon>
        <taxon>Bacilli</taxon>
        <taxon>Bacillales</taxon>
        <taxon>Paenibacillaceae</taxon>
        <taxon>Paenibacillus</taxon>
    </lineage>
</organism>
<dbReference type="InterPro" id="IPR013497">
    <property type="entry name" value="Topo_IA_cen"/>
</dbReference>
<dbReference type="Pfam" id="PF01131">
    <property type="entry name" value="Topoisom_bac"/>
    <property type="match status" value="1"/>
</dbReference>
<dbReference type="Gene3D" id="3.40.50.300">
    <property type="entry name" value="P-loop containing nucleotide triphosphate hydrolases"/>
    <property type="match status" value="1"/>
</dbReference>
<dbReference type="GO" id="GO:0016020">
    <property type="term" value="C:membrane"/>
    <property type="evidence" value="ECO:0007669"/>
    <property type="project" value="UniProtKB-SubCell"/>
</dbReference>
<dbReference type="SMART" id="SM00382">
    <property type="entry name" value="AAA"/>
    <property type="match status" value="1"/>
</dbReference>
<evidence type="ECO:0000256" key="3">
    <source>
        <dbReference type="ARBA" id="ARBA00022741"/>
    </source>
</evidence>
<dbReference type="InterPro" id="IPR003601">
    <property type="entry name" value="Topo_IA_2"/>
</dbReference>
<dbReference type="RefSeq" id="WP_338709107.1">
    <property type="nucleotide sequence ID" value="NZ_CP145893.1"/>
</dbReference>
<feature type="domain" description="Toprim" evidence="10">
    <location>
        <begin position="1"/>
        <end position="141"/>
    </location>
</feature>
<keyword evidence="3 8" id="KW-0547">Nucleotide-binding</keyword>
<dbReference type="Gene3D" id="1.10.290.10">
    <property type="entry name" value="Topoisomerase I, domain 4"/>
    <property type="match status" value="1"/>
</dbReference>
<dbReference type="InterPro" id="IPR005738">
    <property type="entry name" value="TopoIII"/>
</dbReference>
<dbReference type="InterPro" id="IPR013825">
    <property type="entry name" value="Topo_IA_cen_sub2"/>
</dbReference>
<name>A0ABD8B282_PAEAM</name>
<evidence type="ECO:0000256" key="1">
    <source>
        <dbReference type="ARBA" id="ARBA00004141"/>
    </source>
</evidence>
<evidence type="ECO:0000256" key="8">
    <source>
        <dbReference type="PROSITE-ProRule" id="PRU00289"/>
    </source>
</evidence>
<dbReference type="GO" id="GO:0005524">
    <property type="term" value="F:ATP binding"/>
    <property type="evidence" value="ECO:0007669"/>
    <property type="project" value="UniProtKB-UniRule"/>
</dbReference>
<evidence type="ECO:0000256" key="4">
    <source>
        <dbReference type="ARBA" id="ARBA00022840"/>
    </source>
</evidence>
<reference evidence="13 14" key="1">
    <citation type="submission" date="2024-02" db="EMBL/GenBank/DDBJ databases">
        <title>Complete sequences of two Paenibacillus sp. strains and one Lysinibacillus strain isolated from the environment on STAA medium highlight biotechnological potential.</title>
        <authorList>
            <person name="Attere S.A."/>
            <person name="Piche L.C."/>
            <person name="Intertaglia L."/>
            <person name="Lami R."/>
            <person name="Charette S.J."/>
            <person name="Vincent A.T."/>
        </authorList>
    </citation>
    <scope>NUCLEOTIDE SEQUENCE [LARGE SCALE GENOMIC DNA]</scope>
    <source>
        <strain evidence="13 14">Y5S-7</strain>
        <plasmid evidence="13 14">pY5S7-1</plasmid>
    </source>
</reference>
<feature type="compositionally biased region" description="Polar residues" evidence="9">
    <location>
        <begin position="682"/>
        <end position="703"/>
    </location>
</feature>
<dbReference type="InterPro" id="IPR025589">
    <property type="entry name" value="Toprim_C_rpt"/>
</dbReference>
<evidence type="ECO:0000256" key="9">
    <source>
        <dbReference type="SAM" id="MobiDB-lite"/>
    </source>
</evidence>
<dbReference type="Gene3D" id="3.40.50.140">
    <property type="match status" value="1"/>
</dbReference>
<comment type="subcellular location">
    <subcellularLocation>
        <location evidence="1">Membrane</location>
        <topology evidence="1">Multi-pass membrane protein</topology>
    </subcellularLocation>
</comment>
<dbReference type="Pfam" id="PF17854">
    <property type="entry name" value="FtsK_alpha"/>
    <property type="match status" value="1"/>
</dbReference>
<dbReference type="Gene3D" id="2.70.20.10">
    <property type="entry name" value="Topoisomerase I, domain 3"/>
    <property type="match status" value="1"/>
</dbReference>
<protein>
    <submittedName>
        <fullName evidence="13">DNA topoisomerase 3</fullName>
    </submittedName>
</protein>
<dbReference type="InterPro" id="IPR002543">
    <property type="entry name" value="FtsK_dom"/>
</dbReference>
<evidence type="ECO:0000256" key="5">
    <source>
        <dbReference type="ARBA" id="ARBA00023029"/>
    </source>
</evidence>
<dbReference type="SMART" id="SM00437">
    <property type="entry name" value="TOP1Ac"/>
    <property type="match status" value="1"/>
</dbReference>
<dbReference type="Pfam" id="PF01751">
    <property type="entry name" value="Toprim"/>
    <property type="match status" value="1"/>
</dbReference>
<dbReference type="PROSITE" id="PS50901">
    <property type="entry name" value="FTSK"/>
    <property type="match status" value="1"/>
</dbReference>
<evidence type="ECO:0000259" key="10">
    <source>
        <dbReference type="PROSITE" id="PS50880"/>
    </source>
</evidence>
<dbReference type="PRINTS" id="PR00417">
    <property type="entry name" value="PRTPISMRASEI"/>
</dbReference>
<dbReference type="PROSITE" id="PS50880">
    <property type="entry name" value="TOPRIM"/>
    <property type="match status" value="1"/>
</dbReference>
<dbReference type="InterPro" id="IPR050206">
    <property type="entry name" value="FtsK/SpoIIIE/SftA"/>
</dbReference>
<dbReference type="GO" id="GO:0003677">
    <property type="term" value="F:DNA binding"/>
    <property type="evidence" value="ECO:0007669"/>
    <property type="project" value="UniProtKB-KW"/>
</dbReference>
<dbReference type="InterPro" id="IPR034144">
    <property type="entry name" value="TOPRIM_TopoIII"/>
</dbReference>
<dbReference type="InterPro" id="IPR027417">
    <property type="entry name" value="P-loop_NTPase"/>
</dbReference>
<dbReference type="InterPro" id="IPR023405">
    <property type="entry name" value="Topo_IA_core_domain"/>
</dbReference>
<feature type="region of interest" description="Disordered" evidence="9">
    <location>
        <begin position="682"/>
        <end position="715"/>
    </location>
</feature>
<dbReference type="InterPro" id="IPR003593">
    <property type="entry name" value="AAA+_ATPase"/>
</dbReference>
<proteinExistence type="inferred from homology"/>
<dbReference type="Pfam" id="PF01580">
    <property type="entry name" value="FtsK_SpoIIIE"/>
    <property type="match status" value="1"/>
</dbReference>
<dbReference type="Pfam" id="PF13342">
    <property type="entry name" value="Toprim_Crpt"/>
    <property type="match status" value="1"/>
</dbReference>
<dbReference type="GeneID" id="93480115"/>
<dbReference type="EMBL" id="CP145893">
    <property type="protein sequence ID" value="WWP23934.1"/>
    <property type="molecule type" value="Genomic_DNA"/>
</dbReference>
<dbReference type="CDD" id="cd03362">
    <property type="entry name" value="TOPRIM_TopoIA_TopoIII"/>
    <property type="match status" value="1"/>
</dbReference>
<keyword evidence="7" id="KW-0413">Isomerase</keyword>
<gene>
    <name evidence="13" type="ORF">V6668_31580</name>
</gene>
<comment type="similarity">
    <text evidence="2">Belongs to the FtsK/SpoIIIE/SftA family.</text>
</comment>
<evidence type="ECO:0000256" key="6">
    <source>
        <dbReference type="ARBA" id="ARBA00023125"/>
    </source>
</evidence>
<dbReference type="InterPro" id="IPR041027">
    <property type="entry name" value="FtsK_alpha"/>
</dbReference>
<dbReference type="PANTHER" id="PTHR22683">
    <property type="entry name" value="SPORULATION PROTEIN RELATED"/>
    <property type="match status" value="1"/>
</dbReference>
<dbReference type="Gene3D" id="1.10.460.10">
    <property type="entry name" value="Topoisomerase I, domain 2"/>
    <property type="match status" value="1"/>
</dbReference>